<proteinExistence type="inferred from homology"/>
<dbReference type="AlphaFoldDB" id="S9TCM6"/>
<evidence type="ECO:0000256" key="8">
    <source>
        <dbReference type="PIRSR" id="PIRSR607745-1"/>
    </source>
</evidence>
<protein>
    <submittedName>
        <fullName evidence="10">Cytochrome c oxidase assembly protein subunit 17</fullName>
    </submittedName>
</protein>
<evidence type="ECO:0000256" key="9">
    <source>
        <dbReference type="SAM" id="MobiDB-lite"/>
    </source>
</evidence>
<dbReference type="OrthoDB" id="1915887at2759"/>
<evidence type="ECO:0000256" key="5">
    <source>
        <dbReference type="ARBA" id="ARBA00023128"/>
    </source>
</evidence>
<evidence type="ECO:0000313" key="11">
    <source>
        <dbReference type="Proteomes" id="UP000015354"/>
    </source>
</evidence>
<feature type="binding site" evidence="8">
    <location>
        <position position="26"/>
    </location>
    <ligand>
        <name>Cu cation</name>
        <dbReference type="ChEBI" id="CHEBI:23378"/>
    </ligand>
</feature>
<dbReference type="GO" id="GO:0016531">
    <property type="term" value="F:copper chaperone activity"/>
    <property type="evidence" value="ECO:0007669"/>
    <property type="project" value="InterPro"/>
</dbReference>
<sequence length="79" mass="8794">MGQNNTAPAPAAPAAPAAKTPACRICCACPTERRYRDECVLLKGTDECETEINNFYKCLLKEGFPQEEVDTLRKNTKRM</sequence>
<evidence type="ECO:0000256" key="4">
    <source>
        <dbReference type="ARBA" id="ARBA00023008"/>
    </source>
</evidence>
<evidence type="ECO:0000313" key="10">
    <source>
        <dbReference type="EMBL" id="EPY15782.1"/>
    </source>
</evidence>
<keyword evidence="11" id="KW-1185">Reference proteome</keyword>
<comment type="caution">
    <text evidence="10">The sequence shown here is derived from an EMBL/GenBank/DDBJ whole genome shotgun (WGS) entry which is preliminary data.</text>
</comment>
<keyword evidence="4 8" id="KW-0186">Copper</keyword>
<dbReference type="PANTHER" id="PTHR16719:SF0">
    <property type="entry name" value="CYTOCHROME C OXIDASE COPPER CHAPERONE"/>
    <property type="match status" value="1"/>
</dbReference>
<evidence type="ECO:0000256" key="3">
    <source>
        <dbReference type="ARBA" id="ARBA00022723"/>
    </source>
</evidence>
<dbReference type="SUPFAM" id="SSF47072">
    <property type="entry name" value="Cysteine alpha-hairpin motif"/>
    <property type="match status" value="1"/>
</dbReference>
<dbReference type="InterPro" id="IPR007745">
    <property type="entry name" value="Cyt_c_oxidase_Cu-chaperone"/>
</dbReference>
<comment type="subcellular location">
    <subcellularLocation>
        <location evidence="1">Mitochondrion intermembrane space</location>
    </subcellularLocation>
</comment>
<keyword evidence="6" id="KW-1015">Disulfide bond</keyword>
<dbReference type="Pfam" id="PF05051">
    <property type="entry name" value="COX17"/>
    <property type="match status" value="1"/>
</dbReference>
<dbReference type="Gene3D" id="1.10.287.1130">
    <property type="entry name" value="CytochromE C oxidase copper chaperone"/>
    <property type="match status" value="1"/>
</dbReference>
<keyword evidence="5" id="KW-0496">Mitochondrion</keyword>
<evidence type="ECO:0000256" key="2">
    <source>
        <dbReference type="ARBA" id="ARBA00009241"/>
    </source>
</evidence>
<dbReference type="GO" id="GO:0005758">
    <property type="term" value="C:mitochondrial intermembrane space"/>
    <property type="evidence" value="ECO:0007669"/>
    <property type="project" value="UniProtKB-SubCell"/>
</dbReference>
<keyword evidence="7" id="KW-0143">Chaperone</keyword>
<evidence type="ECO:0000256" key="7">
    <source>
        <dbReference type="ARBA" id="ARBA00023186"/>
    </source>
</evidence>
<evidence type="ECO:0000256" key="1">
    <source>
        <dbReference type="ARBA" id="ARBA00004569"/>
    </source>
</evidence>
<comment type="similarity">
    <text evidence="2">Belongs to the COX17 family.</text>
</comment>
<keyword evidence="3 8" id="KW-0479">Metal-binding</keyword>
<organism evidence="10 11">
    <name type="scientific">Strigomonas culicis</name>
    <dbReference type="NCBI Taxonomy" id="28005"/>
    <lineage>
        <taxon>Eukaryota</taxon>
        <taxon>Discoba</taxon>
        <taxon>Euglenozoa</taxon>
        <taxon>Kinetoplastea</taxon>
        <taxon>Metakinetoplastina</taxon>
        <taxon>Trypanosomatida</taxon>
        <taxon>Trypanosomatidae</taxon>
        <taxon>Strigomonadinae</taxon>
        <taxon>Strigomonas</taxon>
    </lineage>
</organism>
<gene>
    <name evidence="10" type="ORF">STCU_11771</name>
</gene>
<dbReference type="InterPro" id="IPR009069">
    <property type="entry name" value="Cys_alpha_HP_mot_SF"/>
</dbReference>
<feature type="binding site" evidence="8">
    <location>
        <position position="27"/>
    </location>
    <ligand>
        <name>Cu cation</name>
        <dbReference type="ChEBI" id="CHEBI:23378"/>
    </ligand>
</feature>
<dbReference type="EMBL" id="ATMH01011753">
    <property type="protein sequence ID" value="EPY15782.1"/>
    <property type="molecule type" value="Genomic_DNA"/>
</dbReference>
<dbReference type="Proteomes" id="UP000015354">
    <property type="component" value="Unassembled WGS sequence"/>
</dbReference>
<dbReference type="PANTHER" id="PTHR16719">
    <property type="entry name" value="CYTOCHROME C OXIDASE COPPER CHAPERONE"/>
    <property type="match status" value="1"/>
</dbReference>
<name>S9TCM6_9TRYP</name>
<accession>S9TCM6</accession>
<evidence type="ECO:0000256" key="6">
    <source>
        <dbReference type="ARBA" id="ARBA00023157"/>
    </source>
</evidence>
<dbReference type="GO" id="GO:0005507">
    <property type="term" value="F:copper ion binding"/>
    <property type="evidence" value="ECO:0007669"/>
    <property type="project" value="InterPro"/>
</dbReference>
<feature type="region of interest" description="Disordered" evidence="9">
    <location>
        <begin position="1"/>
        <end position="20"/>
    </location>
</feature>
<reference evidence="10 11" key="1">
    <citation type="journal article" date="2013" name="PLoS ONE">
        <title>Predicting the Proteins of Angomonas deanei, Strigomonas culicis and Their Respective Endosymbionts Reveals New Aspects of the Trypanosomatidae Family.</title>
        <authorList>
            <person name="Motta M.C."/>
            <person name="Martins A.C."/>
            <person name="de Souza S.S."/>
            <person name="Catta-Preta C.M."/>
            <person name="Silva R."/>
            <person name="Klein C.C."/>
            <person name="de Almeida L.G."/>
            <person name="de Lima Cunha O."/>
            <person name="Ciapina L.P."/>
            <person name="Brocchi M."/>
            <person name="Colabardini A.C."/>
            <person name="de Araujo Lima B."/>
            <person name="Machado C.R."/>
            <person name="de Almeida Soares C.M."/>
            <person name="Probst C.M."/>
            <person name="de Menezes C.B."/>
            <person name="Thompson C.E."/>
            <person name="Bartholomeu D.C."/>
            <person name="Gradia D.F."/>
            <person name="Pavoni D.P."/>
            <person name="Grisard E.C."/>
            <person name="Fantinatti-Garboggini F."/>
            <person name="Marchini F.K."/>
            <person name="Rodrigues-Luiz G.F."/>
            <person name="Wagner G."/>
            <person name="Goldman G.H."/>
            <person name="Fietto J.L."/>
            <person name="Elias M.C."/>
            <person name="Goldman M.H."/>
            <person name="Sagot M.F."/>
            <person name="Pereira M."/>
            <person name="Stoco P.H."/>
            <person name="de Mendonca-Neto R.P."/>
            <person name="Teixeira S.M."/>
            <person name="Maciel T.E."/>
            <person name="de Oliveira Mendes T.A."/>
            <person name="Urmenyi T.P."/>
            <person name="de Souza W."/>
            <person name="Schenkman S."/>
            <person name="de Vasconcelos A.T."/>
        </authorList>
    </citation>
    <scope>NUCLEOTIDE SEQUENCE [LARGE SCALE GENOMIC DNA]</scope>
</reference>